<keyword evidence="2" id="KW-1185">Reference proteome</keyword>
<evidence type="ECO:0000313" key="2">
    <source>
        <dbReference type="Proteomes" id="UP000499080"/>
    </source>
</evidence>
<name>A0A4Y2GR03_ARAVE</name>
<accession>A0A4Y2GR03</accession>
<sequence>MKIMPGETAAGEPLTLNQELQRLVLECIDRFKYEIDTRCEGVECISDQFAVSPSNLIETSESEQPKFVHSLDENYNELSADGILTEILRLRRFLKAAKVPEGECLG</sequence>
<protein>
    <submittedName>
        <fullName evidence="1">Uncharacterized protein</fullName>
    </submittedName>
</protein>
<dbReference type="Proteomes" id="UP000499080">
    <property type="component" value="Unassembled WGS sequence"/>
</dbReference>
<comment type="caution">
    <text evidence="1">The sequence shown here is derived from an EMBL/GenBank/DDBJ whole genome shotgun (WGS) entry which is preliminary data.</text>
</comment>
<proteinExistence type="predicted"/>
<reference evidence="1 2" key="1">
    <citation type="journal article" date="2019" name="Sci. Rep.">
        <title>Orb-weaving spider Araneus ventricosus genome elucidates the spidroin gene catalogue.</title>
        <authorList>
            <person name="Kono N."/>
            <person name="Nakamura H."/>
            <person name="Ohtoshi R."/>
            <person name="Moran D.A.P."/>
            <person name="Shinohara A."/>
            <person name="Yoshida Y."/>
            <person name="Fujiwara M."/>
            <person name="Mori M."/>
            <person name="Tomita M."/>
            <person name="Arakawa K."/>
        </authorList>
    </citation>
    <scope>NUCLEOTIDE SEQUENCE [LARGE SCALE GENOMIC DNA]</scope>
</reference>
<organism evidence="1 2">
    <name type="scientific">Araneus ventricosus</name>
    <name type="common">Orbweaver spider</name>
    <name type="synonym">Epeira ventricosa</name>
    <dbReference type="NCBI Taxonomy" id="182803"/>
    <lineage>
        <taxon>Eukaryota</taxon>
        <taxon>Metazoa</taxon>
        <taxon>Ecdysozoa</taxon>
        <taxon>Arthropoda</taxon>
        <taxon>Chelicerata</taxon>
        <taxon>Arachnida</taxon>
        <taxon>Araneae</taxon>
        <taxon>Araneomorphae</taxon>
        <taxon>Entelegynae</taxon>
        <taxon>Araneoidea</taxon>
        <taxon>Araneidae</taxon>
        <taxon>Araneus</taxon>
    </lineage>
</organism>
<dbReference type="EMBL" id="BGPR01001489">
    <property type="protein sequence ID" value="GBM55196.1"/>
    <property type="molecule type" value="Genomic_DNA"/>
</dbReference>
<evidence type="ECO:0000313" key="1">
    <source>
        <dbReference type="EMBL" id="GBM55196.1"/>
    </source>
</evidence>
<dbReference type="OrthoDB" id="10063284at2759"/>
<dbReference type="AlphaFoldDB" id="A0A4Y2GR03"/>
<gene>
    <name evidence="1" type="ORF">AVEN_182148_1</name>
</gene>